<evidence type="ECO:0000256" key="11">
    <source>
        <dbReference type="ARBA" id="ARBA00023054"/>
    </source>
</evidence>
<dbReference type="InterPro" id="IPR045817">
    <property type="entry name" value="OPA1_C"/>
</dbReference>
<reference evidence="23" key="1">
    <citation type="submission" date="2023-04" db="EMBL/GenBank/DDBJ databases">
        <title>Chromosome-level genome of Chaenocephalus aceratus.</title>
        <authorList>
            <person name="Park H."/>
        </authorList>
    </citation>
    <scope>NUCLEOTIDE SEQUENCE</scope>
    <source>
        <strain evidence="23">DE</strain>
        <tissue evidence="23">Muscle</tissue>
    </source>
</reference>
<dbReference type="GO" id="GO:0008289">
    <property type="term" value="F:lipid binding"/>
    <property type="evidence" value="ECO:0007669"/>
    <property type="project" value="UniProtKB-KW"/>
</dbReference>
<evidence type="ECO:0000256" key="2">
    <source>
        <dbReference type="ARBA" id="ARBA00004569"/>
    </source>
</evidence>
<keyword evidence="11 21" id="KW-0175">Coiled coil</keyword>
<evidence type="ECO:0000256" key="17">
    <source>
        <dbReference type="ARBA" id="ARBA00044791"/>
    </source>
</evidence>
<dbReference type="FunFam" id="3.40.50.300:FF:000171">
    <property type="entry name" value="Dynamin-like 120 kDa protein, mitochondrial"/>
    <property type="match status" value="1"/>
</dbReference>
<evidence type="ECO:0000256" key="19">
    <source>
        <dbReference type="ARBA" id="ARBA00063873"/>
    </source>
</evidence>
<dbReference type="PANTHER" id="PTHR11566:SF67">
    <property type="entry name" value="DYNAMIN-LIKE 120 KDA PROTEIN, MITOCHONDRIAL"/>
    <property type="match status" value="1"/>
</dbReference>
<comment type="caution">
    <text evidence="23">The sequence shown here is derived from an EMBL/GenBank/DDBJ whole genome shotgun (WGS) entry which is preliminary data.</text>
</comment>
<evidence type="ECO:0000256" key="10">
    <source>
        <dbReference type="ARBA" id="ARBA00022989"/>
    </source>
</evidence>
<name>A0AAD9C8H1_DISEL</name>
<evidence type="ECO:0000256" key="14">
    <source>
        <dbReference type="ARBA" id="ARBA00023134"/>
    </source>
</evidence>
<keyword evidence="7" id="KW-0999">Mitochondrion inner membrane</keyword>
<evidence type="ECO:0000256" key="4">
    <source>
        <dbReference type="ARBA" id="ARBA00022692"/>
    </source>
</evidence>
<keyword evidence="6" id="KW-0547">Nucleotide-binding</keyword>
<keyword evidence="5" id="KW-0053">Apoptosis</keyword>
<keyword evidence="24" id="KW-1185">Reference proteome</keyword>
<dbReference type="GO" id="GO:0016559">
    <property type="term" value="P:peroxisome fission"/>
    <property type="evidence" value="ECO:0007669"/>
    <property type="project" value="TreeGrafter"/>
</dbReference>
<comment type="subunit">
    <text evidence="19">Oligomeric complex consisting of membrane-bound and soluble forms of OPA1.</text>
</comment>
<dbReference type="InterPro" id="IPR030381">
    <property type="entry name" value="G_DYNAMIN_dom"/>
</dbReference>
<evidence type="ECO:0000256" key="18">
    <source>
        <dbReference type="ARBA" id="ARBA00048040"/>
    </source>
</evidence>
<keyword evidence="9" id="KW-0809">Transit peptide</keyword>
<dbReference type="AlphaFoldDB" id="A0AAD9C8H1"/>
<dbReference type="InterPro" id="IPR001401">
    <property type="entry name" value="Dynamin_GTPase"/>
</dbReference>
<evidence type="ECO:0000256" key="20">
    <source>
        <dbReference type="ARBA" id="ARBA00083666"/>
    </source>
</evidence>
<dbReference type="PRINTS" id="PR00195">
    <property type="entry name" value="DYNAMIN"/>
</dbReference>
<evidence type="ECO:0000256" key="7">
    <source>
        <dbReference type="ARBA" id="ARBA00022792"/>
    </source>
</evidence>
<dbReference type="PROSITE" id="PS51718">
    <property type="entry name" value="G_DYNAMIN_2"/>
    <property type="match status" value="1"/>
</dbReference>
<keyword evidence="14" id="KW-0342">GTP-binding</keyword>
<evidence type="ECO:0000256" key="8">
    <source>
        <dbReference type="ARBA" id="ARBA00022801"/>
    </source>
</evidence>
<dbReference type="GO" id="GO:0005758">
    <property type="term" value="C:mitochondrial intermembrane space"/>
    <property type="evidence" value="ECO:0007669"/>
    <property type="project" value="UniProtKB-SubCell"/>
</dbReference>
<evidence type="ECO:0000256" key="5">
    <source>
        <dbReference type="ARBA" id="ARBA00022703"/>
    </source>
</evidence>
<keyword evidence="12" id="KW-0446">Lipid-binding</keyword>
<keyword evidence="16" id="KW-1015">Disulfide bond</keyword>
<feature type="coiled-coil region" evidence="21">
    <location>
        <begin position="65"/>
        <end position="103"/>
    </location>
</feature>
<dbReference type="GO" id="GO:0006897">
    <property type="term" value="P:endocytosis"/>
    <property type="evidence" value="ECO:0007669"/>
    <property type="project" value="TreeGrafter"/>
</dbReference>
<dbReference type="InterPro" id="IPR027417">
    <property type="entry name" value="P-loop_NTPase"/>
</dbReference>
<evidence type="ECO:0000256" key="6">
    <source>
        <dbReference type="ARBA" id="ARBA00022741"/>
    </source>
</evidence>
<gene>
    <name evidence="23" type="ORF">KUDE01_015962</name>
</gene>
<dbReference type="Pfam" id="PF19434">
    <property type="entry name" value="OPA1_C"/>
    <property type="match status" value="1"/>
</dbReference>
<dbReference type="PANTHER" id="PTHR11566">
    <property type="entry name" value="DYNAMIN"/>
    <property type="match status" value="1"/>
</dbReference>
<evidence type="ECO:0000256" key="1">
    <source>
        <dbReference type="ARBA" id="ARBA00004434"/>
    </source>
</evidence>
<dbReference type="CDD" id="cd08771">
    <property type="entry name" value="DLP_1"/>
    <property type="match status" value="1"/>
</dbReference>
<dbReference type="SUPFAM" id="SSF52540">
    <property type="entry name" value="P-loop containing nucleoside triphosphate hydrolases"/>
    <property type="match status" value="1"/>
</dbReference>
<keyword evidence="8" id="KW-0378">Hydrolase</keyword>
<comment type="catalytic activity">
    <reaction evidence="18">
        <text>GTP + H2O = GDP + phosphate + H(+)</text>
        <dbReference type="Rhea" id="RHEA:19669"/>
        <dbReference type="ChEBI" id="CHEBI:15377"/>
        <dbReference type="ChEBI" id="CHEBI:15378"/>
        <dbReference type="ChEBI" id="CHEBI:37565"/>
        <dbReference type="ChEBI" id="CHEBI:43474"/>
        <dbReference type="ChEBI" id="CHEBI:58189"/>
        <dbReference type="EC" id="3.6.5.5"/>
    </reaction>
</comment>
<dbReference type="GO" id="GO:0005874">
    <property type="term" value="C:microtubule"/>
    <property type="evidence" value="ECO:0007669"/>
    <property type="project" value="TreeGrafter"/>
</dbReference>
<feature type="non-terminal residue" evidence="23">
    <location>
        <position position="986"/>
    </location>
</feature>
<evidence type="ECO:0000256" key="21">
    <source>
        <dbReference type="SAM" id="Coils"/>
    </source>
</evidence>
<accession>A0AAD9C8H1</accession>
<sequence>SQAKRRLWRRHACSSIAWSQQPSDVAQSHSHAHGRIIISSTPLMYGHTAWSGVETSCMPSDKEKFDNLQEELLRTQLKYQRMLERLEKENKELRKVVLQKDDKGIHQRKVKKSLIDLYSEVLDILSDYDANYNTQDHLPRVVVVGDQSAGKTSVLEMIAQARIFPRGSGEMMTRSPVKVTLSEGPHHVAMFKDSGREFDLTKEEDLAALRHEIELRMRKSVKAGQTVSCETISLSVKGPGIQRMVLVDLPGVISTVTAGMAADTKDTIFSISRAYMQNPNAIILCIQDGSVDAERSIVTDLVSQMDPQGKRTIFVLTKVDLAEKNLASPNRIQQIVEGKLFPMKALGYFAVVTGKGSSGESIDSIKDYEEDFFQNSRLLKDGMLKAHQVTTKNLSLAVSDCFWKMVRESVEQQADVFKASRFNLETEWKNNYPRLRELDRNELFEKAKNEILDEVISLSQVTPQHWEAILQKKMWERVSTHVIENIYLPAAQTMDSGTFNTTVDIKLKQWTDKQLPYKALEVAWETLQEEFARFMAEYKGKDQDDIFDKLKEAVKDESIKRHKWNERAMDSLRVIQHNALEDRSITDKPQWDAAIMFMEETLHSRLKDTDSVIRDMVGPGWTQRWMNWTSRTPDQHVRNETKNELERLLKLHDEHTAYLANDEVTTVRKNLEARSVEVDPVLIKDTWHQLYRRHFLQKALSHCNLCKRGFYYYQRHFVDSELECNDVVLFWRIQRMLVITGNTLRQQLTNTEVRRLEKNVKEVLEDFGEDQEKKTHLITGRRVQLAEDLSSGSDCLRPKLWPDPTGRLSIAQVTNTGQVCASVQGHAVSQSNYRSIKGFVAQPSFCQRFGRSKLRRLDRVRVNEISFHVEISREKALKEGIWEEKLPTLSLNGQESLHPRQPKSTQHLKEGASGIESLFEFVLGGDPDRLGWVTGKSQPGLEYMFGGRTARLLQSSDNGREVKKRKKVREIQEKLEAFIEALHKEK</sequence>
<dbReference type="GO" id="GO:0000266">
    <property type="term" value="P:mitochondrial fission"/>
    <property type="evidence" value="ECO:0007669"/>
    <property type="project" value="TreeGrafter"/>
</dbReference>
<evidence type="ECO:0000259" key="22">
    <source>
        <dbReference type="PROSITE" id="PS51718"/>
    </source>
</evidence>
<dbReference type="GO" id="GO:0005743">
    <property type="term" value="C:mitochondrial inner membrane"/>
    <property type="evidence" value="ECO:0007669"/>
    <property type="project" value="UniProtKB-SubCell"/>
</dbReference>
<dbReference type="Gene3D" id="3.40.50.300">
    <property type="entry name" value="P-loop containing nucleotide triphosphate hydrolases"/>
    <property type="match status" value="1"/>
</dbReference>
<dbReference type="Pfam" id="PF00350">
    <property type="entry name" value="Dynamin_N"/>
    <property type="match status" value="1"/>
</dbReference>
<comment type="subcellular location">
    <subcellularLocation>
        <location evidence="1">Mitochondrion inner membrane</location>
        <topology evidence="1">Single-pass membrane protein</topology>
    </subcellularLocation>
    <subcellularLocation>
        <location evidence="2">Mitochondrion intermembrane space</location>
    </subcellularLocation>
</comment>
<dbReference type="GO" id="GO:0008053">
    <property type="term" value="P:mitochondrial fusion"/>
    <property type="evidence" value="ECO:0007669"/>
    <property type="project" value="TreeGrafter"/>
</dbReference>
<feature type="domain" description="Dynamin-type G" evidence="22">
    <location>
        <begin position="135"/>
        <end position="411"/>
    </location>
</feature>
<dbReference type="Proteomes" id="UP001228049">
    <property type="component" value="Unassembled WGS sequence"/>
</dbReference>
<keyword evidence="15" id="KW-0472">Membrane</keyword>
<keyword evidence="10" id="KW-1133">Transmembrane helix</keyword>
<dbReference type="GO" id="GO:0006915">
    <property type="term" value="P:apoptotic process"/>
    <property type="evidence" value="ECO:0007669"/>
    <property type="project" value="UniProtKB-KW"/>
</dbReference>
<evidence type="ECO:0000256" key="16">
    <source>
        <dbReference type="ARBA" id="ARBA00023157"/>
    </source>
</evidence>
<evidence type="ECO:0000256" key="12">
    <source>
        <dbReference type="ARBA" id="ARBA00023121"/>
    </source>
</evidence>
<evidence type="ECO:0000313" key="23">
    <source>
        <dbReference type="EMBL" id="KAK1896417.1"/>
    </source>
</evidence>
<dbReference type="GO" id="GO:0003924">
    <property type="term" value="F:GTPase activity"/>
    <property type="evidence" value="ECO:0007669"/>
    <property type="project" value="InterPro"/>
</dbReference>
<dbReference type="GO" id="GO:0008017">
    <property type="term" value="F:microtubule binding"/>
    <property type="evidence" value="ECO:0007669"/>
    <property type="project" value="TreeGrafter"/>
</dbReference>
<evidence type="ECO:0000256" key="9">
    <source>
        <dbReference type="ARBA" id="ARBA00022946"/>
    </source>
</evidence>
<organism evidence="23 24">
    <name type="scientific">Dissostichus eleginoides</name>
    <name type="common">Patagonian toothfish</name>
    <name type="synonym">Dissostichus amissus</name>
    <dbReference type="NCBI Taxonomy" id="100907"/>
    <lineage>
        <taxon>Eukaryota</taxon>
        <taxon>Metazoa</taxon>
        <taxon>Chordata</taxon>
        <taxon>Craniata</taxon>
        <taxon>Vertebrata</taxon>
        <taxon>Euteleostomi</taxon>
        <taxon>Actinopterygii</taxon>
        <taxon>Neopterygii</taxon>
        <taxon>Teleostei</taxon>
        <taxon>Neoteleostei</taxon>
        <taxon>Acanthomorphata</taxon>
        <taxon>Eupercaria</taxon>
        <taxon>Perciformes</taxon>
        <taxon>Notothenioidei</taxon>
        <taxon>Nototheniidae</taxon>
        <taxon>Dissostichus</taxon>
    </lineage>
</organism>
<dbReference type="EMBL" id="JASDAP010000009">
    <property type="protein sequence ID" value="KAK1896417.1"/>
    <property type="molecule type" value="Genomic_DNA"/>
</dbReference>
<dbReference type="GO" id="GO:0005525">
    <property type="term" value="F:GTP binding"/>
    <property type="evidence" value="ECO:0007669"/>
    <property type="project" value="UniProtKB-KW"/>
</dbReference>
<keyword evidence="4" id="KW-0812">Transmembrane</keyword>
<evidence type="ECO:0000313" key="24">
    <source>
        <dbReference type="Proteomes" id="UP001228049"/>
    </source>
</evidence>
<dbReference type="SMART" id="SM00053">
    <property type="entry name" value="DYNc"/>
    <property type="match status" value="1"/>
</dbReference>
<protein>
    <recommendedName>
        <fullName evidence="17">Dynamin-like GTPase OPA1, mitochondrial</fullName>
        <ecNumber evidence="3">3.6.5.5</ecNumber>
    </recommendedName>
    <alternativeName>
        <fullName evidence="20">Optic atrophy protein 1 homolog</fullName>
    </alternativeName>
</protein>
<evidence type="ECO:0000256" key="3">
    <source>
        <dbReference type="ARBA" id="ARBA00011980"/>
    </source>
</evidence>
<dbReference type="InterPro" id="IPR045063">
    <property type="entry name" value="Dynamin_N"/>
</dbReference>
<feature type="coiled-coil region" evidence="21">
    <location>
        <begin position="746"/>
        <end position="773"/>
    </location>
</feature>
<dbReference type="InterPro" id="IPR022812">
    <property type="entry name" value="Dynamin"/>
</dbReference>
<dbReference type="GO" id="GO:0048312">
    <property type="term" value="P:intracellular distribution of mitochondria"/>
    <property type="evidence" value="ECO:0007669"/>
    <property type="project" value="TreeGrafter"/>
</dbReference>
<evidence type="ECO:0000256" key="13">
    <source>
        <dbReference type="ARBA" id="ARBA00023128"/>
    </source>
</evidence>
<dbReference type="EC" id="3.6.5.5" evidence="3"/>
<proteinExistence type="predicted"/>
<keyword evidence="13" id="KW-0496">Mitochondrion</keyword>
<evidence type="ECO:0000256" key="15">
    <source>
        <dbReference type="ARBA" id="ARBA00023136"/>
    </source>
</evidence>